<dbReference type="Proteomes" id="UP000515591">
    <property type="component" value="Chromosome"/>
</dbReference>
<organism evidence="2 3">
    <name type="scientific">Metapseudomonas otitidis</name>
    <dbReference type="NCBI Taxonomy" id="319939"/>
    <lineage>
        <taxon>Bacteria</taxon>
        <taxon>Pseudomonadati</taxon>
        <taxon>Pseudomonadota</taxon>
        <taxon>Gammaproteobacteria</taxon>
        <taxon>Pseudomonadales</taxon>
        <taxon>Pseudomonadaceae</taxon>
        <taxon>Metapseudomonas</taxon>
    </lineage>
</organism>
<sequence length="182" mass="20138">MSTTATRRWFGDRFSELHPQLQHLHSHGGRLLGEVTITYGQGLAGVLGRRLAKKMRFPGPGAHRLEVTIAHQDAALLWSRSFDGQAPLTSHFAPVGCLAEGGHWVESTGPLRLLLTVDVIDGGWFWRCLGIRLWGLPLPRALLPRTDAYKRIEAGRYRFHVAFSLPLLGPLVTYEGLLEAAG</sequence>
<protein>
    <recommendedName>
        <fullName evidence="1">DUF4166 domain-containing protein</fullName>
    </recommendedName>
</protein>
<dbReference type="Pfam" id="PF13761">
    <property type="entry name" value="DUF4166"/>
    <property type="match status" value="1"/>
</dbReference>
<reference evidence="2 3" key="1">
    <citation type="submission" date="2019-12" db="EMBL/GenBank/DDBJ databases">
        <title>complete genome sequences of Pseudomonas otitidis str. WP8-S17-CRE-03 isolated from wastewater treatment plant effluent.</title>
        <authorList>
            <person name="Sekizuka T."/>
            <person name="Itokawa K."/>
            <person name="Yatsu K."/>
            <person name="Inamine Y."/>
            <person name="Kuroda M."/>
        </authorList>
    </citation>
    <scope>NUCLEOTIDE SEQUENCE [LARGE SCALE GENOMIC DNA]</scope>
    <source>
        <strain evidence="2 3">WP8-S17-CRE-03</strain>
    </source>
</reference>
<dbReference type="AlphaFoldDB" id="A0A6S5RVR9"/>
<dbReference type="EMBL" id="AP022213">
    <property type="protein sequence ID" value="BBT18913.1"/>
    <property type="molecule type" value="Genomic_DNA"/>
</dbReference>
<evidence type="ECO:0000313" key="3">
    <source>
        <dbReference type="Proteomes" id="UP000515591"/>
    </source>
</evidence>
<evidence type="ECO:0000313" key="2">
    <source>
        <dbReference type="EMBL" id="BBT18913.1"/>
    </source>
</evidence>
<evidence type="ECO:0000259" key="1">
    <source>
        <dbReference type="Pfam" id="PF13761"/>
    </source>
</evidence>
<name>A0A6S5RVR9_9GAMM</name>
<proteinExistence type="predicted"/>
<feature type="domain" description="DUF4166" evidence="1">
    <location>
        <begin position="17"/>
        <end position="177"/>
    </location>
</feature>
<gene>
    <name evidence="2" type="ORF">WP8S17C03_49620</name>
</gene>
<dbReference type="InterPro" id="IPR025311">
    <property type="entry name" value="DUF4166"/>
</dbReference>
<dbReference type="RefSeq" id="WP_182851066.1">
    <property type="nucleotide sequence ID" value="NZ_AP022213.1"/>
</dbReference>
<accession>A0A6S5RVR9</accession>